<dbReference type="OrthoDB" id="9793236at2"/>
<dbReference type="PROSITE" id="PS50878">
    <property type="entry name" value="RT_POL"/>
    <property type="match status" value="1"/>
</dbReference>
<evidence type="ECO:0000256" key="1">
    <source>
        <dbReference type="ARBA" id="ARBA00034120"/>
    </source>
</evidence>
<keyword evidence="3" id="KW-0548">Nucleotidyltransferase</keyword>
<dbReference type="SUPFAM" id="SSF56672">
    <property type="entry name" value="DNA/RNA polymerases"/>
    <property type="match status" value="1"/>
</dbReference>
<name>T0FE52_9LEPT</name>
<comment type="caution">
    <text evidence="3">The sequence shown here is derived from an EMBL/GenBank/DDBJ whole genome shotgun (WGS) entry which is preliminary data.</text>
</comment>
<dbReference type="PANTHER" id="PTHR34047:SF8">
    <property type="entry name" value="PROTEIN YKFC"/>
    <property type="match status" value="1"/>
</dbReference>
<keyword evidence="4" id="KW-1185">Reference proteome</keyword>
<dbReference type="EMBL" id="AHMO02000008">
    <property type="protein sequence ID" value="EQA45892.1"/>
    <property type="molecule type" value="Genomic_DNA"/>
</dbReference>
<dbReference type="CDD" id="cd01651">
    <property type="entry name" value="RT_G2_intron"/>
    <property type="match status" value="1"/>
</dbReference>
<dbReference type="STRING" id="1049789.LEP1GSC050_2818"/>
<dbReference type="InterPro" id="IPR043502">
    <property type="entry name" value="DNA/RNA_pol_sf"/>
</dbReference>
<reference evidence="3" key="1">
    <citation type="submission" date="2013-05" db="EMBL/GenBank/DDBJ databases">
        <authorList>
            <person name="Harkins D.M."/>
            <person name="Durkin A.S."/>
            <person name="Brinkac L.M."/>
            <person name="Haft D.H."/>
            <person name="Selengut J.D."/>
            <person name="Sanka R."/>
            <person name="DePew J."/>
            <person name="Purushe J."/>
            <person name="Hartskeerl R.A."/>
            <person name="Ahmed A."/>
            <person name="van der Linden H."/>
            <person name="Goris M.G.A."/>
            <person name="Vinetz J.M."/>
            <person name="Sutton G.G."/>
            <person name="Nierman W.C."/>
            <person name="Fouts D.E."/>
        </authorList>
    </citation>
    <scope>NUCLEOTIDE SEQUENCE [LARGE SCALE GENOMIC DNA]</scope>
    <source>
        <strain evidence="3">5399</strain>
    </source>
</reference>
<dbReference type="GO" id="GO:0003964">
    <property type="term" value="F:RNA-directed DNA polymerase activity"/>
    <property type="evidence" value="ECO:0007669"/>
    <property type="project" value="UniProtKB-KW"/>
</dbReference>
<accession>T0FE52</accession>
<protein>
    <submittedName>
        <fullName evidence="3">Group II intron reverse transcriptase/maturase</fullName>
    </submittedName>
</protein>
<organism evidence="3 4">
    <name type="scientific">Leptospira broomii serovar Hurstbridge str. 5399</name>
    <dbReference type="NCBI Taxonomy" id="1049789"/>
    <lineage>
        <taxon>Bacteria</taxon>
        <taxon>Pseudomonadati</taxon>
        <taxon>Spirochaetota</taxon>
        <taxon>Spirochaetia</taxon>
        <taxon>Leptospirales</taxon>
        <taxon>Leptospiraceae</taxon>
        <taxon>Leptospira</taxon>
    </lineage>
</organism>
<feature type="domain" description="Reverse transcriptase" evidence="2">
    <location>
        <begin position="101"/>
        <end position="336"/>
    </location>
</feature>
<dbReference type="RefSeq" id="WP_010571019.1">
    <property type="nucleotide sequence ID" value="NZ_AHMO02000008.1"/>
</dbReference>
<gene>
    <name evidence="3" type="ORF">LEP1GSC050_2818</name>
</gene>
<evidence type="ECO:0000313" key="4">
    <source>
        <dbReference type="Proteomes" id="UP000015454"/>
    </source>
</evidence>
<dbReference type="PANTHER" id="PTHR34047">
    <property type="entry name" value="NUCLEAR INTRON MATURASE 1, MITOCHONDRIAL-RELATED"/>
    <property type="match status" value="1"/>
</dbReference>
<evidence type="ECO:0000259" key="2">
    <source>
        <dbReference type="PROSITE" id="PS50878"/>
    </source>
</evidence>
<proteinExistence type="inferred from homology"/>
<dbReference type="AlphaFoldDB" id="T0FE52"/>
<dbReference type="InterPro" id="IPR000477">
    <property type="entry name" value="RT_dom"/>
</dbReference>
<dbReference type="Pfam" id="PF00078">
    <property type="entry name" value="RVT_1"/>
    <property type="match status" value="1"/>
</dbReference>
<keyword evidence="3" id="KW-0808">Transferase</keyword>
<dbReference type="InterPro" id="IPR043128">
    <property type="entry name" value="Rev_trsase/Diguanyl_cyclase"/>
</dbReference>
<dbReference type="Gene3D" id="3.30.70.270">
    <property type="match status" value="1"/>
</dbReference>
<dbReference type="InterPro" id="IPR051083">
    <property type="entry name" value="GrpII_Intron_Splice-Mob/Def"/>
</dbReference>
<keyword evidence="3" id="KW-0695">RNA-directed DNA polymerase</keyword>
<dbReference type="Proteomes" id="UP000015454">
    <property type="component" value="Unassembled WGS sequence"/>
</dbReference>
<comment type="similarity">
    <text evidence="1">Belongs to the bacterial reverse transcriptase family.</text>
</comment>
<evidence type="ECO:0000313" key="3">
    <source>
        <dbReference type="EMBL" id="EQA45892.1"/>
    </source>
</evidence>
<sequence>MAKLYLKDKEFSQENKAKIVKRFREKLKEIEDSEKSLEYLHNFVIFQIQSQSYIDFNLSDQVSPYLIGQALLKLNRKSVRGLDGVDIYLRFKQGIRVCRAISRRIQRGLYSPSPYRIAEFVKDPSEPSNTRKIGIFSTTEKIIQRILVDILEPIYEPLFLPNSFAYRPGRSTYSAIEYLKETLISNEYRFCIKIDIKKYFDTIDHSYLSRMLNNTIRSQDIKQYIREFLKSSKLEKHQYVENSRGTPQGSILGPILSNIFLHHVLDKPVKSEYPNVEFIRYADDIVFFTKTNEEAKNLYNLILKQLYSYNLSISIKIQQYLFDLEIEEVHFLGFTFKKENGKIQISPNELRIIDKCQKYSNIFLRTLEKYGEYSVIDLREYIGQEIPKSILKASLFKQIDRFKNSLQQYRTATVDQSNILAEIKLLLIELKDQLFRFNISRNRIRTVMRYSETRLLKTVQTEETTV</sequence>